<dbReference type="EMBL" id="CADEAL010002469">
    <property type="protein sequence ID" value="CAB1440575.1"/>
    <property type="molecule type" value="Genomic_DNA"/>
</dbReference>
<evidence type="ECO:0000256" key="1">
    <source>
        <dbReference type="SAM" id="MobiDB-lite"/>
    </source>
</evidence>
<proteinExistence type="predicted"/>
<evidence type="ECO:0000313" key="2">
    <source>
        <dbReference type="EMBL" id="CAB1440575.1"/>
    </source>
</evidence>
<dbReference type="AlphaFoldDB" id="A0A9N7YWR1"/>
<gene>
    <name evidence="2" type="ORF">PLEPLA_LOCUS28341</name>
</gene>
<feature type="region of interest" description="Disordered" evidence="1">
    <location>
        <begin position="84"/>
        <end position="104"/>
    </location>
</feature>
<protein>
    <submittedName>
        <fullName evidence="2">Uncharacterized protein</fullName>
    </submittedName>
</protein>
<comment type="caution">
    <text evidence="2">The sequence shown here is derived from an EMBL/GenBank/DDBJ whole genome shotgun (WGS) entry which is preliminary data.</text>
</comment>
<feature type="region of interest" description="Disordered" evidence="1">
    <location>
        <begin position="1"/>
        <end position="23"/>
    </location>
</feature>
<organism evidence="2 3">
    <name type="scientific">Pleuronectes platessa</name>
    <name type="common">European plaice</name>
    <dbReference type="NCBI Taxonomy" id="8262"/>
    <lineage>
        <taxon>Eukaryota</taxon>
        <taxon>Metazoa</taxon>
        <taxon>Chordata</taxon>
        <taxon>Craniata</taxon>
        <taxon>Vertebrata</taxon>
        <taxon>Euteleostomi</taxon>
        <taxon>Actinopterygii</taxon>
        <taxon>Neopterygii</taxon>
        <taxon>Teleostei</taxon>
        <taxon>Neoteleostei</taxon>
        <taxon>Acanthomorphata</taxon>
        <taxon>Carangaria</taxon>
        <taxon>Pleuronectiformes</taxon>
        <taxon>Pleuronectoidei</taxon>
        <taxon>Pleuronectidae</taxon>
        <taxon>Pleuronectes</taxon>
    </lineage>
</organism>
<dbReference type="Proteomes" id="UP001153269">
    <property type="component" value="Unassembled WGS sequence"/>
</dbReference>
<evidence type="ECO:0000313" key="3">
    <source>
        <dbReference type="Proteomes" id="UP001153269"/>
    </source>
</evidence>
<accession>A0A9N7YWR1</accession>
<reference evidence="2" key="1">
    <citation type="submission" date="2020-03" db="EMBL/GenBank/DDBJ databases">
        <authorList>
            <person name="Weist P."/>
        </authorList>
    </citation>
    <scope>NUCLEOTIDE SEQUENCE</scope>
</reference>
<keyword evidence="3" id="KW-1185">Reference proteome</keyword>
<sequence length="104" mass="11221">MKPGTTGTGRVDTAEAGGDGGFKDDVKLKCIKGDVSGAWPRTLECEAVFQVINWEHHILNAVSPRAVTSFCITLPFCCWSLQPLPRGLRGSQGEPARGPGYRTF</sequence>
<name>A0A9N7YWR1_PLEPL</name>